<evidence type="ECO:0000256" key="2">
    <source>
        <dbReference type="ARBA" id="ARBA00024195"/>
    </source>
</evidence>
<sequence>MVEHGELPYQVAIMEIRKKDFETFCGGSIIAKSIVLTAAHCFVDMDTQQMSQGREYNLIVKPLEKVLAVAATVKSEYYKHETDAIAQWRTLRQFTFPNNYNFPDNDIGILYLSEPFIFNHFVRPIKLATMDKEYYGFCLVSGFGQISKTEKSPYLLKAQLRPLPGSWCSDLHHKDMSNVICTALIDADIGEGDSGGPLVCKNTGDPMEKDSYGILVGIACATYGDIHSIFTRVSRYYQYIQINRSTKLSSVAIKGLVNRRLRKYKTTCGATIIKPRKILSAAHCFHSNVGKCRNLFYPGYEIVCEADKSMYEHKYAVAGNLDNVAVFKQDPDGQWRTIEKVYYPVKYAFPNHDIAVAFLHYPFIYNAYVGQIPTASRNIDYIGQCLVSGFGRTGHKDSDQSTQLLLAHLVLIPKKPCNRLHRKVMDGFVCTSSSPTDVGKGDSGGPLVCAHTGDPNEKDKGLLVGVVSGHNVGRGSFFTRVSRYQKFIETAKSAAFSTVFSAAAYSFSLHGNTFIFLTLIYQTVFLF</sequence>
<dbReference type="PANTHER" id="PTHR24256">
    <property type="entry name" value="TRYPTASE-RELATED"/>
    <property type="match status" value="1"/>
</dbReference>
<keyword evidence="1" id="KW-1015">Disulfide bond</keyword>
<dbReference type="InterPro" id="IPR033116">
    <property type="entry name" value="TRYPSIN_SER"/>
</dbReference>
<dbReference type="PROSITE" id="PS00135">
    <property type="entry name" value="TRYPSIN_SER"/>
    <property type="match status" value="2"/>
</dbReference>
<dbReference type="GO" id="GO:0006508">
    <property type="term" value="P:proteolysis"/>
    <property type="evidence" value="ECO:0007669"/>
    <property type="project" value="UniProtKB-KW"/>
</dbReference>
<protein>
    <recommendedName>
        <fullName evidence="4">Peptidase S1 domain-containing protein</fullName>
    </recommendedName>
</protein>
<keyword evidence="3" id="KW-0645">Protease</keyword>
<dbReference type="SUPFAM" id="SSF50494">
    <property type="entry name" value="Trypsin-like serine proteases"/>
    <property type="match status" value="2"/>
</dbReference>
<dbReference type="CDD" id="cd00190">
    <property type="entry name" value="Tryp_SPc"/>
    <property type="match status" value="1"/>
</dbReference>
<accession>A0A9P0BQ90</accession>
<dbReference type="Proteomes" id="UP001154114">
    <property type="component" value="Chromosome 15"/>
</dbReference>
<dbReference type="InterPro" id="IPR051487">
    <property type="entry name" value="Ser/Thr_Proteases_Immune/Dev"/>
</dbReference>
<dbReference type="InterPro" id="IPR001314">
    <property type="entry name" value="Peptidase_S1A"/>
</dbReference>
<organism evidence="5 6">
    <name type="scientific">Chrysodeixis includens</name>
    <name type="common">Soybean looper</name>
    <name type="synonym">Pseudoplusia includens</name>
    <dbReference type="NCBI Taxonomy" id="689277"/>
    <lineage>
        <taxon>Eukaryota</taxon>
        <taxon>Metazoa</taxon>
        <taxon>Ecdysozoa</taxon>
        <taxon>Arthropoda</taxon>
        <taxon>Hexapoda</taxon>
        <taxon>Insecta</taxon>
        <taxon>Pterygota</taxon>
        <taxon>Neoptera</taxon>
        <taxon>Endopterygota</taxon>
        <taxon>Lepidoptera</taxon>
        <taxon>Glossata</taxon>
        <taxon>Ditrysia</taxon>
        <taxon>Noctuoidea</taxon>
        <taxon>Noctuidae</taxon>
        <taxon>Plusiinae</taxon>
        <taxon>Chrysodeixis</taxon>
    </lineage>
</organism>
<gene>
    <name evidence="5" type="ORF">CINC_LOCUS3519</name>
</gene>
<evidence type="ECO:0000259" key="4">
    <source>
        <dbReference type="PROSITE" id="PS50240"/>
    </source>
</evidence>
<dbReference type="PRINTS" id="PR00722">
    <property type="entry name" value="CHYMOTRYPSIN"/>
</dbReference>
<dbReference type="InterPro" id="IPR043504">
    <property type="entry name" value="Peptidase_S1_PA_chymotrypsin"/>
</dbReference>
<dbReference type="InterPro" id="IPR009003">
    <property type="entry name" value="Peptidase_S1_PA"/>
</dbReference>
<dbReference type="Pfam" id="PF00089">
    <property type="entry name" value="Trypsin"/>
    <property type="match status" value="2"/>
</dbReference>
<keyword evidence="6" id="KW-1185">Reference proteome</keyword>
<dbReference type="InterPro" id="IPR018114">
    <property type="entry name" value="TRYPSIN_HIS"/>
</dbReference>
<evidence type="ECO:0000256" key="3">
    <source>
        <dbReference type="RuleBase" id="RU363034"/>
    </source>
</evidence>
<name>A0A9P0BQ90_CHRIL</name>
<reference evidence="5" key="1">
    <citation type="submission" date="2021-12" db="EMBL/GenBank/DDBJ databases">
        <authorList>
            <person name="King R."/>
        </authorList>
    </citation>
    <scope>NUCLEOTIDE SEQUENCE</scope>
</reference>
<dbReference type="EMBL" id="LR824018">
    <property type="protein sequence ID" value="CAH0587040.1"/>
    <property type="molecule type" value="Genomic_DNA"/>
</dbReference>
<evidence type="ECO:0000313" key="5">
    <source>
        <dbReference type="EMBL" id="CAH0587040.1"/>
    </source>
</evidence>
<evidence type="ECO:0000313" key="6">
    <source>
        <dbReference type="Proteomes" id="UP001154114"/>
    </source>
</evidence>
<comment type="similarity">
    <text evidence="2">Belongs to the peptidase S1 family. CLIP subfamily.</text>
</comment>
<dbReference type="SMART" id="SM00020">
    <property type="entry name" value="Tryp_SPc"/>
    <property type="match status" value="2"/>
</dbReference>
<dbReference type="OrthoDB" id="10061449at2759"/>
<dbReference type="GO" id="GO:0004252">
    <property type="term" value="F:serine-type endopeptidase activity"/>
    <property type="evidence" value="ECO:0007669"/>
    <property type="project" value="InterPro"/>
</dbReference>
<dbReference type="AlphaFoldDB" id="A0A9P0BQ90"/>
<evidence type="ECO:0000256" key="1">
    <source>
        <dbReference type="ARBA" id="ARBA00023157"/>
    </source>
</evidence>
<feature type="domain" description="Peptidase S1" evidence="4">
    <location>
        <begin position="1"/>
        <end position="493"/>
    </location>
</feature>
<dbReference type="PROSITE" id="PS50240">
    <property type="entry name" value="TRYPSIN_DOM"/>
    <property type="match status" value="1"/>
</dbReference>
<dbReference type="PROSITE" id="PS00134">
    <property type="entry name" value="TRYPSIN_HIS"/>
    <property type="match status" value="2"/>
</dbReference>
<dbReference type="InterPro" id="IPR001254">
    <property type="entry name" value="Trypsin_dom"/>
</dbReference>
<keyword evidence="3" id="KW-0378">Hydrolase</keyword>
<dbReference type="Gene3D" id="2.40.10.10">
    <property type="entry name" value="Trypsin-like serine proteases"/>
    <property type="match status" value="2"/>
</dbReference>
<keyword evidence="3" id="KW-0720">Serine protease</keyword>
<proteinExistence type="inferred from homology"/>